<keyword evidence="2" id="KW-1185">Reference proteome</keyword>
<dbReference type="RefSeq" id="WP_093933558.1">
    <property type="nucleotide sequence ID" value="NZ_NMQT01000031.1"/>
</dbReference>
<evidence type="ECO:0000313" key="1">
    <source>
        <dbReference type="EMBL" id="OXM57062.1"/>
    </source>
</evidence>
<name>A0A229SDR4_9PSEU</name>
<sequence length="194" mass="20997">MSVSRFSRNHGARPGYALHDAIDLPGWDDRSIWGWDDGTGSFYAQLWRNGSTSDAPGIWLSGASRPYPWPGSVALDIVQHTGAAPLAVVQALGIADPAPRLRDAAEITQQIAQLKSLDDNGGYIGGQLHALAWTQGLETLPPSTGVREDHSRPAPDRVEAEHHLITGRVYLGGGEHTQDFYSGADEALWWTLGH</sequence>
<gene>
    <name evidence="1" type="ORF">CFP71_10020</name>
</gene>
<accession>A0A229SDR4</accession>
<dbReference type="AlphaFoldDB" id="A0A229SDR4"/>
<dbReference type="EMBL" id="NMQT01000031">
    <property type="protein sequence ID" value="OXM57062.1"/>
    <property type="molecule type" value="Genomic_DNA"/>
</dbReference>
<dbReference type="Proteomes" id="UP000215223">
    <property type="component" value="Unassembled WGS sequence"/>
</dbReference>
<evidence type="ECO:0000313" key="2">
    <source>
        <dbReference type="Proteomes" id="UP000215223"/>
    </source>
</evidence>
<comment type="caution">
    <text evidence="1">The sequence shown here is derived from an EMBL/GenBank/DDBJ whole genome shotgun (WGS) entry which is preliminary data.</text>
</comment>
<proteinExistence type="predicted"/>
<reference evidence="1 2" key="1">
    <citation type="submission" date="2017-07" db="EMBL/GenBank/DDBJ databases">
        <title>Amycolatopsis thailandensis Genome sequencing and assembly.</title>
        <authorList>
            <person name="Kaur N."/>
            <person name="Mayilraj S."/>
        </authorList>
    </citation>
    <scope>NUCLEOTIDE SEQUENCE [LARGE SCALE GENOMIC DNA]</scope>
    <source>
        <strain evidence="1 2">JCM 16380</strain>
    </source>
</reference>
<organism evidence="1 2">
    <name type="scientific">Amycolatopsis thailandensis</name>
    <dbReference type="NCBI Taxonomy" id="589330"/>
    <lineage>
        <taxon>Bacteria</taxon>
        <taxon>Bacillati</taxon>
        <taxon>Actinomycetota</taxon>
        <taxon>Actinomycetes</taxon>
        <taxon>Pseudonocardiales</taxon>
        <taxon>Pseudonocardiaceae</taxon>
        <taxon>Amycolatopsis</taxon>
    </lineage>
</organism>
<protein>
    <submittedName>
        <fullName evidence="1">Uncharacterized protein</fullName>
    </submittedName>
</protein>
<dbReference type="OrthoDB" id="3620542at2"/>